<name>A0A4Q1AYI5_9BACT</name>
<dbReference type="Pfam" id="PF01546">
    <property type="entry name" value="Peptidase_M20"/>
    <property type="match status" value="1"/>
</dbReference>
<evidence type="ECO:0000313" key="3">
    <source>
        <dbReference type="Proteomes" id="UP000289718"/>
    </source>
</evidence>
<dbReference type="RefSeq" id="WP_129060572.1">
    <property type="nucleotide sequence ID" value="NZ_NXIE01000001.1"/>
</dbReference>
<dbReference type="EMBL" id="NXIE01000001">
    <property type="protein sequence ID" value="RXK14433.1"/>
    <property type="molecule type" value="Genomic_DNA"/>
</dbReference>
<evidence type="ECO:0000256" key="1">
    <source>
        <dbReference type="ARBA" id="ARBA00022801"/>
    </source>
</evidence>
<dbReference type="GO" id="GO:0006508">
    <property type="term" value="P:proteolysis"/>
    <property type="evidence" value="ECO:0007669"/>
    <property type="project" value="InterPro"/>
</dbReference>
<dbReference type="Gene3D" id="3.40.630.10">
    <property type="entry name" value="Zn peptidases"/>
    <property type="match status" value="2"/>
</dbReference>
<proteinExistence type="predicted"/>
<protein>
    <submittedName>
        <fullName evidence="2">Aminoacyl-histidine dipeptidase</fullName>
    </submittedName>
</protein>
<dbReference type="PANTHER" id="PTHR43501:SF1">
    <property type="entry name" value="CYTOSOL NON-SPECIFIC DIPEPTIDASE"/>
    <property type="match status" value="1"/>
</dbReference>
<reference evidence="2 3" key="1">
    <citation type="submission" date="2017-09" db="EMBL/GenBank/DDBJ databases">
        <title>Genomics of the genus Arcobacter.</title>
        <authorList>
            <person name="Perez-Cataluna A."/>
            <person name="Figueras M.J."/>
            <person name="Salas-Masso N."/>
        </authorList>
    </citation>
    <scope>NUCLEOTIDE SEQUENCE [LARGE SCALE GENOMIC DNA]</scope>
    <source>
        <strain evidence="2 3">F156-34</strain>
    </source>
</reference>
<dbReference type="GO" id="GO:0070573">
    <property type="term" value="F:metallodipeptidase activity"/>
    <property type="evidence" value="ECO:0007669"/>
    <property type="project" value="TreeGrafter"/>
</dbReference>
<keyword evidence="3" id="KW-1185">Reference proteome</keyword>
<dbReference type="AlphaFoldDB" id="A0A4Q1AYI5"/>
<accession>A0A4Q1AYI5</accession>
<sequence length="431" mass="48709">MKDVIEIFKELTNLNRCSGNYNDFINYIKEFANKYNYECLIDNYNNILCKKIDSKAILCIQNHYDIVCLIDNCIPKIIEENGFFKAENSTLGADNGIGCSYMLNLMSQDYDCEFLFTSDEEIGLIGANNLEHKLNAKYMLNIDSEEEGEICIGCAGGVDIFGKTFNKEIIKNSDNYELYEIKISNLPGGHSGVNIQENRPNAIKLFGKLVKENSGLLLDINAGERINSIPVNVKAIVAFKSYPKNFNEDFVCIEKIDTKSEHLTVWNSDITNFIYTFANGVRAYDENLNVVLDSINLAKITTNIDCIDIELSARSMDNENLETIKKETSALLETFGFEVTTAGKYPAWKPDVNEFTNEVLNIYKTYDSSASLEAIHAGLECAIFKDKFPHMKLASIGPNIFNPHSNKESVEINSIEKVYKIVKEIVDKFRP</sequence>
<dbReference type="InterPro" id="IPR001160">
    <property type="entry name" value="Peptidase_M20C"/>
</dbReference>
<organism evidence="2 3">
    <name type="scientific">Halarcobacter mediterraneus</name>
    <dbReference type="NCBI Taxonomy" id="2023153"/>
    <lineage>
        <taxon>Bacteria</taxon>
        <taxon>Pseudomonadati</taxon>
        <taxon>Campylobacterota</taxon>
        <taxon>Epsilonproteobacteria</taxon>
        <taxon>Campylobacterales</taxon>
        <taxon>Arcobacteraceae</taxon>
        <taxon>Halarcobacter</taxon>
    </lineage>
</organism>
<evidence type="ECO:0000313" key="2">
    <source>
        <dbReference type="EMBL" id="RXK14433.1"/>
    </source>
</evidence>
<gene>
    <name evidence="2" type="ORF">CP965_03005</name>
</gene>
<dbReference type="OrthoDB" id="9773892at2"/>
<dbReference type="PANTHER" id="PTHR43501">
    <property type="entry name" value="CYTOSOL NON-SPECIFIC DIPEPTIDASE"/>
    <property type="match status" value="1"/>
</dbReference>
<comment type="caution">
    <text evidence="2">The sequence shown here is derived from an EMBL/GenBank/DDBJ whole genome shotgun (WGS) entry which is preliminary data.</text>
</comment>
<dbReference type="PRINTS" id="PR00934">
    <property type="entry name" value="XHISDIPTASE"/>
</dbReference>
<dbReference type="Proteomes" id="UP000289718">
    <property type="component" value="Unassembled WGS sequence"/>
</dbReference>
<dbReference type="GO" id="GO:0005829">
    <property type="term" value="C:cytosol"/>
    <property type="evidence" value="ECO:0007669"/>
    <property type="project" value="TreeGrafter"/>
</dbReference>
<dbReference type="InterPro" id="IPR002933">
    <property type="entry name" value="Peptidase_M20"/>
</dbReference>
<keyword evidence="1" id="KW-0378">Hydrolase</keyword>
<dbReference type="SUPFAM" id="SSF53187">
    <property type="entry name" value="Zn-dependent exopeptidases"/>
    <property type="match status" value="1"/>
</dbReference>
<dbReference type="FunFam" id="3.40.630.10:FF:000018">
    <property type="entry name" value="Aminoacyl-histidine dipeptidase PepD"/>
    <property type="match status" value="1"/>
</dbReference>